<dbReference type="Proteomes" id="UP000308349">
    <property type="component" value="Unassembled WGS sequence"/>
</dbReference>
<dbReference type="Proteomes" id="UP000290439">
    <property type="component" value="Chromosome"/>
</dbReference>
<dbReference type="EMBL" id="LR215973">
    <property type="protein sequence ID" value="VFA98925.1"/>
    <property type="molecule type" value="Genomic_DNA"/>
</dbReference>
<feature type="compositionally biased region" description="Basic and acidic residues" evidence="1">
    <location>
        <begin position="151"/>
        <end position="161"/>
    </location>
</feature>
<evidence type="ECO:0000313" key="2">
    <source>
        <dbReference type="EMBL" id="TLF97867.1"/>
    </source>
</evidence>
<dbReference type="OrthoDB" id="3623544at2"/>
<proteinExistence type="predicted"/>
<dbReference type="OMA" id="TWSATSC"/>
<evidence type="ECO:0000313" key="4">
    <source>
        <dbReference type="Proteomes" id="UP000290439"/>
    </source>
</evidence>
<name>A0A4U8W1C2_9NOCA</name>
<evidence type="ECO:0000313" key="5">
    <source>
        <dbReference type="Proteomes" id="UP000308349"/>
    </source>
</evidence>
<dbReference type="AlphaFoldDB" id="A0A4U8W1C2"/>
<evidence type="ECO:0000313" key="3">
    <source>
        <dbReference type="EMBL" id="VFA98925.1"/>
    </source>
</evidence>
<dbReference type="EMBL" id="VBUU01000037">
    <property type="protein sequence ID" value="TLF97867.1"/>
    <property type="molecule type" value="Genomic_DNA"/>
</dbReference>
<reference evidence="3 4" key="1">
    <citation type="submission" date="2019-02" db="EMBL/GenBank/DDBJ databases">
        <authorList>
            <consortium name="Pathogen Informatics"/>
        </authorList>
    </citation>
    <scope>NUCLEOTIDE SEQUENCE [LARGE SCALE GENOMIC DNA]</scope>
    <source>
        <strain evidence="3 4">3012STDY6756504</strain>
    </source>
</reference>
<protein>
    <submittedName>
        <fullName evidence="3">Uncharacterized protein</fullName>
    </submittedName>
</protein>
<feature type="compositionally biased region" description="Basic and acidic residues" evidence="1">
    <location>
        <begin position="59"/>
        <end position="74"/>
    </location>
</feature>
<evidence type="ECO:0000256" key="1">
    <source>
        <dbReference type="SAM" id="MobiDB-lite"/>
    </source>
</evidence>
<accession>A0A4U8W1C2</accession>
<gene>
    <name evidence="2" type="ORF">FEK35_26280</name>
    <name evidence="3" type="ORF">NCTC10797_02704</name>
</gene>
<feature type="region of interest" description="Disordered" evidence="1">
    <location>
        <begin position="59"/>
        <end position="163"/>
    </location>
</feature>
<dbReference type="RefSeq" id="WP_014352216.1">
    <property type="nucleotide sequence ID" value="NZ_JADLQD010000001.1"/>
</dbReference>
<organism evidence="3 4">
    <name type="scientific">Nocardia cyriacigeorgica</name>
    <dbReference type="NCBI Taxonomy" id="135487"/>
    <lineage>
        <taxon>Bacteria</taxon>
        <taxon>Bacillati</taxon>
        <taxon>Actinomycetota</taxon>
        <taxon>Actinomycetes</taxon>
        <taxon>Mycobacteriales</taxon>
        <taxon>Nocardiaceae</taxon>
        <taxon>Nocardia</taxon>
    </lineage>
</organism>
<reference evidence="2 5" key="2">
    <citation type="submission" date="2019-05" db="EMBL/GenBank/DDBJ databases">
        <title>Genomes sequences of two Nocardia cyriacigeorgica environmental isolates, type strains Nocardia asteroides ATCC 19247 and Nocardia cyriacigeorgica DSM 44484.</title>
        <authorList>
            <person name="Vautrin F."/>
            <person name="Bergeron E."/>
            <person name="Dubost A."/>
            <person name="Abrouk D."/>
            <person name="Rodriguez Nava V."/>
            <person name="Pujic P."/>
        </authorList>
    </citation>
    <scope>NUCLEOTIDE SEQUENCE [LARGE SCALE GENOMIC DNA]</scope>
    <source>
        <strain evidence="2 5">EML 1456</strain>
    </source>
</reference>
<sequence>MSTPTIDTATTSAPPELRTDTEKALWAALNSNPGSTAAELARTAEIGASTARKTLARWVADHHVHREPKSDPRSADTWSATSCPADSDTRIDQPEPTTETVDPGNEGETRTEQAAADTAGAAQKPEGSEPTVVDNGEAKPDKLPPGGLRGQVEDYLRDHPGESFTPHQIGKALERSCGAVHNALVKLAATGVADQTNDAPKKFALKP</sequence>